<evidence type="ECO:0000313" key="3">
    <source>
        <dbReference type="Proteomes" id="UP001521184"/>
    </source>
</evidence>
<dbReference type="Proteomes" id="UP001521184">
    <property type="component" value="Unassembled WGS sequence"/>
</dbReference>
<feature type="compositionally biased region" description="Basic and acidic residues" evidence="1">
    <location>
        <begin position="135"/>
        <end position="146"/>
    </location>
</feature>
<keyword evidence="3" id="KW-1185">Reference proteome</keyword>
<evidence type="ECO:0000256" key="1">
    <source>
        <dbReference type="SAM" id="MobiDB-lite"/>
    </source>
</evidence>
<feature type="compositionally biased region" description="Low complexity" evidence="1">
    <location>
        <begin position="151"/>
        <end position="160"/>
    </location>
</feature>
<organism evidence="2 3">
    <name type="scientific">Diplodia intermedia</name>
    <dbReference type="NCBI Taxonomy" id="856260"/>
    <lineage>
        <taxon>Eukaryota</taxon>
        <taxon>Fungi</taxon>
        <taxon>Dikarya</taxon>
        <taxon>Ascomycota</taxon>
        <taxon>Pezizomycotina</taxon>
        <taxon>Dothideomycetes</taxon>
        <taxon>Dothideomycetes incertae sedis</taxon>
        <taxon>Botryosphaeriales</taxon>
        <taxon>Botryosphaeriaceae</taxon>
        <taxon>Diplodia</taxon>
    </lineage>
</organism>
<protein>
    <submittedName>
        <fullName evidence="2">Uncharacterized protein</fullName>
    </submittedName>
</protein>
<reference evidence="2 3" key="1">
    <citation type="journal article" date="2023" name="Plant Dis.">
        <title>First Report of Diplodia intermedia Causing Canker and Dieback Diseases on Apple Trees in Canada.</title>
        <authorList>
            <person name="Ellouze W."/>
            <person name="Ilyukhin E."/>
            <person name="Sulman M."/>
            <person name="Ali S."/>
        </authorList>
    </citation>
    <scope>NUCLEOTIDE SEQUENCE [LARGE SCALE GENOMIC DNA]</scope>
    <source>
        <strain evidence="2 3">M45-28</strain>
    </source>
</reference>
<feature type="compositionally biased region" description="Acidic residues" evidence="1">
    <location>
        <begin position="223"/>
        <end position="236"/>
    </location>
</feature>
<accession>A0ABR3T8K2</accession>
<feature type="region of interest" description="Disordered" evidence="1">
    <location>
        <begin position="215"/>
        <end position="241"/>
    </location>
</feature>
<proteinExistence type="predicted"/>
<evidence type="ECO:0000313" key="2">
    <source>
        <dbReference type="EMBL" id="KAL1635884.1"/>
    </source>
</evidence>
<feature type="region of interest" description="Disordered" evidence="1">
    <location>
        <begin position="109"/>
        <end position="201"/>
    </location>
</feature>
<dbReference type="EMBL" id="JAKEKT020000109">
    <property type="protein sequence ID" value="KAL1635884.1"/>
    <property type="molecule type" value="Genomic_DNA"/>
</dbReference>
<name>A0ABR3T8K2_9PEZI</name>
<feature type="compositionally biased region" description="Acidic residues" evidence="1">
    <location>
        <begin position="115"/>
        <end position="134"/>
    </location>
</feature>
<sequence>MPVPGWIRLCLDGDPSQNFLLPSATISTYSNLSAHIHAIFNVSAAEFPTFSIAGTGGCGALSPRLWDLGVFFTGSPATAVVAHVRFFPGRAATASPRTVEAARALLALSRQQEGKEEEEEEEKGEDEGEEEEKEEKEQQQQEEGRGKRSRSSSSSGSSSSPVVPTKRVRLLSPSPAAAAPPSSPAPQARGSSGSSLSELGAEVELELEREDRELAWRQQQQQQEEEEKDEEEEDEGEKERKDEGFVTLYFSFVNRMTRSHGVSVGALRLAGMSAARLLADFEDEVKSHACEAFLLDAAGRRRGRMSERQAFALGESLAVRILVEGGGGVDALRERRAVGEYAVVEEEDGGGAGRIVRATVEIWREEDIAMEVLRRVSPTRDEEEEG</sequence>
<gene>
    <name evidence="2" type="ORF">SLS58_010052</name>
</gene>
<feature type="compositionally biased region" description="Low complexity" evidence="1">
    <location>
        <begin position="172"/>
        <end position="200"/>
    </location>
</feature>
<comment type="caution">
    <text evidence="2">The sequence shown here is derived from an EMBL/GenBank/DDBJ whole genome shotgun (WGS) entry which is preliminary data.</text>
</comment>